<dbReference type="InParanoid" id="A0A0V0QPT5"/>
<feature type="compositionally biased region" description="Polar residues" evidence="1">
    <location>
        <begin position="99"/>
        <end position="127"/>
    </location>
</feature>
<feature type="compositionally biased region" description="Low complexity" evidence="1">
    <location>
        <begin position="55"/>
        <end position="64"/>
    </location>
</feature>
<feature type="compositionally biased region" description="Acidic residues" evidence="1">
    <location>
        <begin position="74"/>
        <end position="85"/>
    </location>
</feature>
<protein>
    <submittedName>
        <fullName evidence="2">Uncharacterized protein</fullName>
    </submittedName>
</protein>
<evidence type="ECO:0000313" key="2">
    <source>
        <dbReference type="EMBL" id="KRX04087.1"/>
    </source>
</evidence>
<accession>A0A0V0QPT5</accession>
<gene>
    <name evidence="2" type="ORF">PPERSA_08302</name>
</gene>
<sequence>MSKIIQIAIQANEELKDQEKQQAKQDYYKEFQESLKKMESEKNSQQQYTKESEVKNNFNQNQNQHEQKQKQQQEEEENNLPEDENLSMAEKLRRKFMNPTPQKTELNNENEQDTTATYQNAKIQSQTTSQVPFMITRSMKVSLLEIGYTPDQIRSMRPADAHYALLEHASEKNNQKK</sequence>
<keyword evidence="3" id="KW-1185">Reference proteome</keyword>
<dbReference type="Proteomes" id="UP000054937">
    <property type="component" value="Unassembled WGS sequence"/>
</dbReference>
<feature type="region of interest" description="Disordered" evidence="1">
    <location>
        <begin position="34"/>
        <end position="127"/>
    </location>
</feature>
<organism evidence="2 3">
    <name type="scientific">Pseudocohnilembus persalinus</name>
    <name type="common">Ciliate</name>
    <dbReference type="NCBI Taxonomy" id="266149"/>
    <lineage>
        <taxon>Eukaryota</taxon>
        <taxon>Sar</taxon>
        <taxon>Alveolata</taxon>
        <taxon>Ciliophora</taxon>
        <taxon>Intramacronucleata</taxon>
        <taxon>Oligohymenophorea</taxon>
        <taxon>Scuticociliatia</taxon>
        <taxon>Philasterida</taxon>
        <taxon>Pseudocohnilembidae</taxon>
        <taxon>Pseudocohnilembus</taxon>
    </lineage>
</organism>
<name>A0A0V0QPT5_PSEPJ</name>
<dbReference type="AlphaFoldDB" id="A0A0V0QPT5"/>
<reference evidence="2 3" key="1">
    <citation type="journal article" date="2015" name="Sci. Rep.">
        <title>Genome of the facultative scuticociliatosis pathogen Pseudocohnilembus persalinus provides insight into its virulence through horizontal gene transfer.</title>
        <authorList>
            <person name="Xiong J."/>
            <person name="Wang G."/>
            <person name="Cheng J."/>
            <person name="Tian M."/>
            <person name="Pan X."/>
            <person name="Warren A."/>
            <person name="Jiang C."/>
            <person name="Yuan D."/>
            <person name="Miao W."/>
        </authorList>
    </citation>
    <scope>NUCLEOTIDE SEQUENCE [LARGE SCALE GENOMIC DNA]</scope>
    <source>
        <strain evidence="2">36N120E</strain>
    </source>
</reference>
<evidence type="ECO:0000313" key="3">
    <source>
        <dbReference type="Proteomes" id="UP000054937"/>
    </source>
</evidence>
<proteinExistence type="predicted"/>
<dbReference type="EMBL" id="LDAU01000121">
    <property type="protein sequence ID" value="KRX04087.1"/>
    <property type="molecule type" value="Genomic_DNA"/>
</dbReference>
<evidence type="ECO:0000256" key="1">
    <source>
        <dbReference type="SAM" id="MobiDB-lite"/>
    </source>
</evidence>
<comment type="caution">
    <text evidence="2">The sequence shown here is derived from an EMBL/GenBank/DDBJ whole genome shotgun (WGS) entry which is preliminary data.</text>
</comment>